<name>A0A1X7UU53_AMPQE</name>
<evidence type="ECO:0000313" key="1">
    <source>
        <dbReference type="EnsemblMetazoa" id="Aqu2.1.31303_001"/>
    </source>
</evidence>
<dbReference type="EnsemblMetazoa" id="Aqu2.1.31303_001">
    <property type="protein sequence ID" value="Aqu2.1.31303_001"/>
    <property type="gene ID" value="Aqu2.1.31303"/>
</dbReference>
<sequence>MTPKIGATVPFEATSSQWSSYCERLTECFIANGITDRRKKVAVLLSVVGGPTYDPLRDLFAPEKPNTKTFNELVTKLRGYLEPKPTVIAETYKLYQRQQKPDKTISEYMAALRRLAAICQFNDFFEQALRPFCLWLTDEKIKMQLLQEKGKESAAKQLRWK</sequence>
<dbReference type="InParanoid" id="A0A1X7UU53"/>
<dbReference type="STRING" id="400682.A0A1X7UU53"/>
<protein>
    <recommendedName>
        <fullName evidence="2">Retrotransposon gag domain-containing protein</fullName>
    </recommendedName>
</protein>
<proteinExistence type="predicted"/>
<accession>A0A1X7UU53</accession>
<evidence type="ECO:0008006" key="2">
    <source>
        <dbReference type="Google" id="ProtNLM"/>
    </source>
</evidence>
<organism evidence="1">
    <name type="scientific">Amphimedon queenslandica</name>
    <name type="common">Sponge</name>
    <dbReference type="NCBI Taxonomy" id="400682"/>
    <lineage>
        <taxon>Eukaryota</taxon>
        <taxon>Metazoa</taxon>
        <taxon>Porifera</taxon>
        <taxon>Demospongiae</taxon>
        <taxon>Heteroscleromorpha</taxon>
        <taxon>Haplosclerida</taxon>
        <taxon>Niphatidae</taxon>
        <taxon>Amphimedon</taxon>
    </lineage>
</organism>
<dbReference type="PANTHER" id="PTHR33198">
    <property type="entry name" value="ANK_REP_REGION DOMAIN-CONTAINING PROTEIN-RELATED"/>
    <property type="match status" value="1"/>
</dbReference>
<dbReference type="OMA" id="TECFIAN"/>
<reference evidence="1" key="1">
    <citation type="submission" date="2017-05" db="UniProtKB">
        <authorList>
            <consortium name="EnsemblMetazoa"/>
        </authorList>
    </citation>
    <scope>IDENTIFICATION</scope>
</reference>
<dbReference type="AlphaFoldDB" id="A0A1X7UU53"/>
<dbReference type="PANTHER" id="PTHR33198:SF19">
    <property type="entry name" value="CCHC-TYPE DOMAIN-CONTAINING PROTEIN"/>
    <property type="match status" value="1"/>
</dbReference>